<dbReference type="Proteomes" id="UP000185687">
    <property type="component" value="Unassembled WGS sequence"/>
</dbReference>
<accession>A0A1N7G0U7</accession>
<evidence type="ECO:0000313" key="3">
    <source>
        <dbReference type="Proteomes" id="UP000185687"/>
    </source>
</evidence>
<dbReference type="AlphaFoldDB" id="A0A1N7G0U7"/>
<keyword evidence="3" id="KW-1185">Reference proteome</keyword>
<evidence type="ECO:0000313" key="2">
    <source>
        <dbReference type="EMBL" id="SIS06212.1"/>
    </source>
</evidence>
<dbReference type="InterPro" id="IPR049251">
    <property type="entry name" value="DUF6884"/>
</dbReference>
<feature type="domain" description="DUF6884" evidence="1">
    <location>
        <begin position="24"/>
        <end position="148"/>
    </location>
</feature>
<gene>
    <name evidence="2" type="ORF">SAMN05421809_3647</name>
</gene>
<dbReference type="Pfam" id="PF21818">
    <property type="entry name" value="DUF6884"/>
    <property type="match status" value="1"/>
</dbReference>
<reference evidence="2 3" key="1">
    <citation type="submission" date="2017-01" db="EMBL/GenBank/DDBJ databases">
        <authorList>
            <person name="Mah S.A."/>
            <person name="Swanson W.J."/>
            <person name="Moy G.W."/>
            <person name="Vacquier V.D."/>
        </authorList>
    </citation>
    <scope>NUCLEOTIDE SEQUENCE [LARGE SCALE GENOMIC DNA]</scope>
    <source>
        <strain evidence="2 3">CGMCC 1.8909</strain>
    </source>
</reference>
<evidence type="ECO:0000259" key="1">
    <source>
        <dbReference type="Pfam" id="PF21818"/>
    </source>
</evidence>
<protein>
    <submittedName>
        <fullName evidence="2">Intein N-terminal splicing region</fullName>
    </submittedName>
</protein>
<proteinExistence type="predicted"/>
<organism evidence="2 3">
    <name type="scientific">Natronorubrum daqingense</name>
    <dbReference type="NCBI Taxonomy" id="588898"/>
    <lineage>
        <taxon>Archaea</taxon>
        <taxon>Methanobacteriati</taxon>
        <taxon>Methanobacteriota</taxon>
        <taxon>Stenosarchaea group</taxon>
        <taxon>Halobacteria</taxon>
        <taxon>Halobacteriales</taxon>
        <taxon>Natrialbaceae</taxon>
        <taxon>Natronorubrum</taxon>
    </lineage>
</organism>
<name>A0A1N7G0U7_9EURY</name>
<dbReference type="EMBL" id="FTNP01000008">
    <property type="protein sequence ID" value="SIS06212.1"/>
    <property type="molecule type" value="Genomic_DNA"/>
</dbReference>
<sequence length="254" mass="28661">MPMATEQATLEGDVIEEPRPKVLTVVSCGETKQALEDGETVPARELYSSSVHTCKDRYGRHSHGYYIASAKFGLVRHDEDLPYYDQTLSEMRDAEIQAWAEDVTDELYEIVHRDGYDAVVIIGGEDYVTPLEPHFDGINAAFLTPWQTCEDVGGVGEGMSWCNDEDNWPENVHHPAQIETVVSPVAPDWVPDEIAEVRDDEIDYEAILEQMGVPRSVYTLPTTPDGENREWLDKLAVLQDAVRDEYDVDWSEVV</sequence>